<dbReference type="KEGG" id="odi:ODI_R1450"/>
<dbReference type="Proteomes" id="UP000078558">
    <property type="component" value="Chromosome I"/>
</dbReference>
<evidence type="ECO:0000313" key="2">
    <source>
        <dbReference type="EMBL" id="SOE48451.1"/>
    </source>
</evidence>
<accession>A0A1C3K8A6</accession>
<dbReference type="EMBL" id="LT907988">
    <property type="protein sequence ID" value="SOE48451.1"/>
    <property type="molecule type" value="Genomic_DNA"/>
</dbReference>
<name>A0A1C3K8A6_9BURK</name>
<keyword evidence="3" id="KW-1185">Reference proteome</keyword>
<dbReference type="AlphaFoldDB" id="A0A1C3K8A6"/>
<gene>
    <name evidence="1" type="ORF">ODI_00730</name>
    <name evidence="2" type="ORF">ODI_R1450</name>
</gene>
<sequence>MPHKPPPAPIPTDMTAEQMREELAYLRAENDYLKKLKALIEAERTEALVKKRKLSKD</sequence>
<evidence type="ECO:0000313" key="3">
    <source>
        <dbReference type="Proteomes" id="UP000078558"/>
    </source>
</evidence>
<proteinExistence type="predicted"/>
<dbReference type="EMBL" id="FLRC01000055">
    <property type="protein sequence ID" value="SBT27740.1"/>
    <property type="molecule type" value="Genomic_DNA"/>
</dbReference>
<protein>
    <submittedName>
        <fullName evidence="1">Uncharacterized protein</fullName>
    </submittedName>
</protein>
<evidence type="ECO:0000313" key="1">
    <source>
        <dbReference type="EMBL" id="SBT27740.1"/>
    </source>
</evidence>
<reference evidence="2 3" key="2">
    <citation type="submission" date="2017-08" db="EMBL/GenBank/DDBJ databases">
        <authorList>
            <person name="de Groot N.N."/>
        </authorList>
    </citation>
    <scope>NUCLEOTIDE SEQUENCE [LARGE SCALE GENOMIC DNA]</scope>
    <source>
        <strain evidence="2">Orrdi1</strain>
    </source>
</reference>
<organism evidence="1 3">
    <name type="scientific">Orrella dioscoreae</name>
    <dbReference type="NCBI Taxonomy" id="1851544"/>
    <lineage>
        <taxon>Bacteria</taxon>
        <taxon>Pseudomonadati</taxon>
        <taxon>Pseudomonadota</taxon>
        <taxon>Betaproteobacteria</taxon>
        <taxon>Burkholderiales</taxon>
        <taxon>Alcaligenaceae</taxon>
        <taxon>Orrella</taxon>
    </lineage>
</organism>
<reference evidence="1 3" key="1">
    <citation type="submission" date="2016-06" db="EMBL/GenBank/DDBJ databases">
        <authorList>
            <person name="Kjaerup R.B."/>
            <person name="Dalgaard T.S."/>
            <person name="Juul-Madsen H.R."/>
        </authorList>
    </citation>
    <scope>NUCLEOTIDE SEQUENCE [LARGE SCALE GENOMIC DNA]</scope>
    <source>
        <strain evidence="1">Orrdi1</strain>
    </source>
</reference>